<gene>
    <name evidence="2" type="ORF">IQ276_13285</name>
</gene>
<dbReference type="RefSeq" id="WP_193916956.1">
    <property type="nucleotide sequence ID" value="NZ_JADEXS020000001.1"/>
</dbReference>
<proteinExistence type="predicted"/>
<evidence type="ECO:0000259" key="1">
    <source>
        <dbReference type="Pfam" id="PF06967"/>
    </source>
</evidence>
<dbReference type="Proteomes" id="UP000622533">
    <property type="component" value="Unassembled WGS sequence"/>
</dbReference>
<protein>
    <submittedName>
        <fullName evidence="2">Nitrogenase</fullName>
    </submittedName>
</protein>
<accession>A0A8J6ZV64</accession>
<feature type="domain" description="Mo-dependent nitrogenase C-terminal" evidence="1">
    <location>
        <begin position="8"/>
        <end position="83"/>
    </location>
</feature>
<dbReference type="EMBL" id="JADEXS010000153">
    <property type="protein sequence ID" value="MBE9023365.1"/>
    <property type="molecule type" value="Genomic_DNA"/>
</dbReference>
<evidence type="ECO:0000313" key="2">
    <source>
        <dbReference type="EMBL" id="MBE9023365.1"/>
    </source>
</evidence>
<dbReference type="AlphaFoldDB" id="A0A8J6ZV64"/>
<organism evidence="2 3">
    <name type="scientific">Desmonostoc muscorum LEGE 12446</name>
    <dbReference type="NCBI Taxonomy" id="1828758"/>
    <lineage>
        <taxon>Bacteria</taxon>
        <taxon>Bacillati</taxon>
        <taxon>Cyanobacteriota</taxon>
        <taxon>Cyanophyceae</taxon>
        <taxon>Nostocales</taxon>
        <taxon>Nostocaceae</taxon>
        <taxon>Desmonostoc</taxon>
    </lineage>
</organism>
<comment type="caution">
    <text evidence="2">The sequence shown here is derived from an EMBL/GenBank/DDBJ whole genome shotgun (WGS) entry which is preliminary data.</text>
</comment>
<name>A0A8J6ZV64_DESMC</name>
<dbReference type="InterPro" id="IPR009717">
    <property type="entry name" value="Mo-dep_Nase_C"/>
</dbReference>
<dbReference type="Pfam" id="PF06967">
    <property type="entry name" value="Mo-nitro_C"/>
    <property type="match status" value="1"/>
</dbReference>
<keyword evidence="3" id="KW-1185">Reference proteome</keyword>
<sequence length="88" mass="10426">MNANKLYMLQILQKKLDTIEIRNAELAQLLCRIIPSTCPFERDINLFGHFIIYIPPLCKFNPLYNQLTELRFRAQCYLVQHQDKASKL</sequence>
<reference evidence="2" key="1">
    <citation type="submission" date="2020-10" db="EMBL/GenBank/DDBJ databases">
        <authorList>
            <person name="Castelo-Branco R."/>
            <person name="Eusebio N."/>
            <person name="Adriana R."/>
            <person name="Vieira A."/>
            <person name="Brugerolle De Fraissinette N."/>
            <person name="Rezende De Castro R."/>
            <person name="Schneider M.P."/>
            <person name="Vasconcelos V."/>
            <person name="Leao P.N."/>
        </authorList>
    </citation>
    <scope>NUCLEOTIDE SEQUENCE</scope>
    <source>
        <strain evidence="2">LEGE 12446</strain>
    </source>
</reference>
<evidence type="ECO:0000313" key="3">
    <source>
        <dbReference type="Proteomes" id="UP000622533"/>
    </source>
</evidence>